<dbReference type="Proteomes" id="UP000789920">
    <property type="component" value="Unassembled WGS sequence"/>
</dbReference>
<gene>
    <name evidence="1" type="ORF">RPERSI_LOCUS13440</name>
</gene>
<evidence type="ECO:0000313" key="2">
    <source>
        <dbReference type="Proteomes" id="UP000789920"/>
    </source>
</evidence>
<organism evidence="1 2">
    <name type="scientific">Racocetra persica</name>
    <dbReference type="NCBI Taxonomy" id="160502"/>
    <lineage>
        <taxon>Eukaryota</taxon>
        <taxon>Fungi</taxon>
        <taxon>Fungi incertae sedis</taxon>
        <taxon>Mucoromycota</taxon>
        <taxon>Glomeromycotina</taxon>
        <taxon>Glomeromycetes</taxon>
        <taxon>Diversisporales</taxon>
        <taxon>Gigasporaceae</taxon>
        <taxon>Racocetra</taxon>
    </lineage>
</organism>
<proteinExistence type="predicted"/>
<dbReference type="EMBL" id="CAJVQC010029862">
    <property type="protein sequence ID" value="CAG8743889.1"/>
    <property type="molecule type" value="Genomic_DNA"/>
</dbReference>
<comment type="caution">
    <text evidence="1">The sequence shown here is derived from an EMBL/GenBank/DDBJ whole genome shotgun (WGS) entry which is preliminary data.</text>
</comment>
<reference evidence="1" key="1">
    <citation type="submission" date="2021-06" db="EMBL/GenBank/DDBJ databases">
        <authorList>
            <person name="Kallberg Y."/>
            <person name="Tangrot J."/>
            <person name="Rosling A."/>
        </authorList>
    </citation>
    <scope>NUCLEOTIDE SEQUENCE</scope>
    <source>
        <strain evidence="1">MA461A</strain>
    </source>
</reference>
<accession>A0ACA9QG35</accession>
<keyword evidence="2" id="KW-1185">Reference proteome</keyword>
<evidence type="ECO:0000313" key="1">
    <source>
        <dbReference type="EMBL" id="CAG8743889.1"/>
    </source>
</evidence>
<name>A0ACA9QG35_9GLOM</name>
<feature type="non-terminal residue" evidence="1">
    <location>
        <position position="45"/>
    </location>
</feature>
<protein>
    <submittedName>
        <fullName evidence="1">8799_t:CDS:1</fullName>
    </submittedName>
</protein>
<sequence length="45" mass="5138">MAEMLIVQAEVILLELRWQPEHELQLIGGSENTYCAIKNLGLDVR</sequence>